<sequence length="485" mass="56623">MKKINIFNLSILGYLYLPIVLFLITWLNPIIGLPLVLVICYIVLRYSFQKSEMNISLKKDWLFLLVALLIIVLWALLSGLGGFFLQSYDWQKHNVLLNDFINKNWPVHYKFNGKYGVVSYYIGEYIIPGMIGKVCGFNVAQTSLLVWIILGLFLLIISLYKWVNKQNGYLFLLIVFALILFSPFIYPLNGIYGNWVPWDYNTMGEMGEWFSKSLKLQYTSNISLLRFVFPQFVPVALSVSLWLRNRKNYQFWGLILAPIILYSTFAFIGLAVLMLFILIYDCFDKKNAVDWKKVFNIVNILSLLLMIVLLLYISCNIFQPKPVDEKMKFTFIDVWSHKLGFITLQASWLIWVLLLLKHEWKNPLIYASSIILFLLPFCEYGAANDLVMRVSIPALMVINFLVIKNIANYWKKDLYFALVLFGALFIAGIGPLWQLKNASLSQNFPSRVYNMPYKTGDEFFKSDKNVVYQYVDWSQNTLRKIIIRK</sequence>
<dbReference type="RefSeq" id="WP_003674722.1">
    <property type="nucleotide sequence ID" value="NZ_CABFNG010000032.1"/>
</dbReference>
<evidence type="ECO:0000313" key="2">
    <source>
        <dbReference type="Proteomes" id="UP000194286"/>
    </source>
</evidence>
<name>A0A1Y2UEY6_LIMRT</name>
<evidence type="ECO:0000313" key="1">
    <source>
        <dbReference type="EMBL" id="OTA81792.1"/>
    </source>
</evidence>
<dbReference type="EMBL" id="MIMU01000132">
    <property type="protein sequence ID" value="OTA81792.1"/>
    <property type="molecule type" value="Genomic_DNA"/>
</dbReference>
<protein>
    <submittedName>
        <fullName evidence="1">Uncharacterized protein</fullName>
    </submittedName>
</protein>
<reference evidence="1 2" key="1">
    <citation type="submission" date="2016-09" db="EMBL/GenBank/DDBJ databases">
        <title>Lactobacillus reuteri KLR3005, genome sequencing and assembly.</title>
        <authorList>
            <person name="Lee J.-Y."/>
            <person name="Kim E.B."/>
            <person name="Choi Y.-J."/>
        </authorList>
    </citation>
    <scope>NUCLEOTIDE SEQUENCE [LARGE SCALE GENOMIC DNA]</scope>
    <source>
        <strain evidence="1 2">KLR3005</strain>
    </source>
</reference>
<comment type="caution">
    <text evidence="1">The sequence shown here is derived from an EMBL/GenBank/DDBJ whole genome shotgun (WGS) entry which is preliminary data.</text>
</comment>
<dbReference type="AlphaFoldDB" id="A0A1Y2UEY6"/>
<organism evidence="1 2">
    <name type="scientific">Limosilactobacillus reuteri</name>
    <name type="common">Lactobacillus reuteri</name>
    <dbReference type="NCBI Taxonomy" id="1598"/>
    <lineage>
        <taxon>Bacteria</taxon>
        <taxon>Bacillati</taxon>
        <taxon>Bacillota</taxon>
        <taxon>Bacilli</taxon>
        <taxon>Lactobacillales</taxon>
        <taxon>Lactobacillaceae</taxon>
        <taxon>Limosilactobacillus</taxon>
    </lineage>
</organism>
<accession>A0A1Y2UEY6</accession>
<gene>
    <name evidence="1" type="ORF">BHL82_09550</name>
</gene>
<proteinExistence type="predicted"/>
<dbReference type="Proteomes" id="UP000194286">
    <property type="component" value="Unassembled WGS sequence"/>
</dbReference>